<accession>A0A239H0N6</accession>
<gene>
    <name evidence="3" type="ORF">SAMN05421770_102165</name>
</gene>
<dbReference type="Proteomes" id="UP000198356">
    <property type="component" value="Unassembled WGS sequence"/>
</dbReference>
<protein>
    <submittedName>
        <fullName evidence="3">Uncharacterized protein</fullName>
    </submittedName>
</protein>
<feature type="compositionally biased region" description="Pro residues" evidence="1">
    <location>
        <begin position="295"/>
        <end position="305"/>
    </location>
</feature>
<feature type="chain" id="PRO_5011969375" evidence="2">
    <location>
        <begin position="27"/>
        <end position="316"/>
    </location>
</feature>
<feature type="compositionally biased region" description="Low complexity" evidence="1">
    <location>
        <begin position="45"/>
        <end position="66"/>
    </location>
</feature>
<feature type="region of interest" description="Disordered" evidence="1">
    <location>
        <begin position="285"/>
        <end position="316"/>
    </location>
</feature>
<feature type="region of interest" description="Disordered" evidence="1">
    <location>
        <begin position="24"/>
        <end position="95"/>
    </location>
</feature>
<organism evidence="3 4">
    <name type="scientific">Granulicella rosea</name>
    <dbReference type="NCBI Taxonomy" id="474952"/>
    <lineage>
        <taxon>Bacteria</taxon>
        <taxon>Pseudomonadati</taxon>
        <taxon>Acidobacteriota</taxon>
        <taxon>Terriglobia</taxon>
        <taxon>Terriglobales</taxon>
        <taxon>Acidobacteriaceae</taxon>
        <taxon>Granulicella</taxon>
    </lineage>
</organism>
<evidence type="ECO:0000256" key="2">
    <source>
        <dbReference type="SAM" id="SignalP"/>
    </source>
</evidence>
<evidence type="ECO:0000313" key="4">
    <source>
        <dbReference type="Proteomes" id="UP000198356"/>
    </source>
</evidence>
<feature type="compositionally biased region" description="Low complexity" evidence="1">
    <location>
        <begin position="285"/>
        <end position="294"/>
    </location>
</feature>
<evidence type="ECO:0000313" key="3">
    <source>
        <dbReference type="EMBL" id="SNS74742.1"/>
    </source>
</evidence>
<proteinExistence type="predicted"/>
<dbReference type="EMBL" id="FZOU01000002">
    <property type="protein sequence ID" value="SNS74742.1"/>
    <property type="molecule type" value="Genomic_DNA"/>
</dbReference>
<evidence type="ECO:0000256" key="1">
    <source>
        <dbReference type="SAM" id="MobiDB-lite"/>
    </source>
</evidence>
<keyword evidence="2" id="KW-0732">Signal</keyword>
<feature type="signal peptide" evidence="2">
    <location>
        <begin position="1"/>
        <end position="26"/>
    </location>
</feature>
<dbReference type="RefSeq" id="WP_176441637.1">
    <property type="nucleotide sequence ID" value="NZ_FZOU01000002.1"/>
</dbReference>
<feature type="compositionally biased region" description="Low complexity" evidence="1">
    <location>
        <begin position="306"/>
        <end position="316"/>
    </location>
</feature>
<name>A0A239H0N6_9BACT</name>
<dbReference type="AlphaFoldDB" id="A0A239H0N6"/>
<keyword evidence="4" id="KW-1185">Reference proteome</keyword>
<sequence length="316" mass="32175">MRAFLSPLAAAVLLVLLSVANTPGNAQRTAPPAAPVAQEQEKPADAAPVTAPPADAAAAPAAVKPPVLGPDGKPLPALTPVKGGKPEKKKKEKPPKLYPVTITRGILTVDGWTSRAALNYDIPDFKFLYISVPGMGTTVVSNAPFPGGKEQADAFKDSSIIVKVDGHVLELASDNRLMGKKPLPAWVLLDTTYTYPSTYPTVGYGYDVHAPYLWPGSKPNVAAKGIAATAPPLPKNLRPVDLAKPCLPIKPGPGPAPPNPKGLPPCVAPPKPIAPVSATPVAAVSAPAPAVEAPPAAPAPEPAPAAAPAAAPESAK</sequence>
<reference evidence="3 4" key="1">
    <citation type="submission" date="2017-06" db="EMBL/GenBank/DDBJ databases">
        <authorList>
            <person name="Kim H.J."/>
            <person name="Triplett B.A."/>
        </authorList>
    </citation>
    <scope>NUCLEOTIDE SEQUENCE [LARGE SCALE GENOMIC DNA]</scope>
    <source>
        <strain evidence="3 4">DSM 18704</strain>
    </source>
</reference>